<proteinExistence type="predicted"/>
<dbReference type="PANTHER" id="PTHR32423">
    <property type="entry name" value="SAP DOMAIN-CONTAINING PROTEIN-RELATED"/>
    <property type="match status" value="1"/>
</dbReference>
<dbReference type="PANTHER" id="PTHR32423:SF24">
    <property type="entry name" value="CCZ1_INTU_HSP4 FIRST LONGIN DOMAIN-CONTAINING PROTEIN-RELATED"/>
    <property type="match status" value="1"/>
</dbReference>
<dbReference type="RefSeq" id="XP_004354914.1">
    <property type="nucleotide sequence ID" value="XM_004354862.1"/>
</dbReference>
<evidence type="ECO:0000313" key="2">
    <source>
        <dbReference type="Proteomes" id="UP000007797"/>
    </source>
</evidence>
<dbReference type="KEGG" id="dfa:DFA_09052"/>
<dbReference type="Proteomes" id="UP000007797">
    <property type="component" value="Unassembled WGS sequence"/>
</dbReference>
<name>F4Q6K4_CACFS</name>
<dbReference type="Gene3D" id="3.80.10.10">
    <property type="entry name" value="Ribonuclease Inhibitor"/>
    <property type="match status" value="1"/>
</dbReference>
<gene>
    <name evidence="1" type="ORF">DFA_09052</name>
</gene>
<dbReference type="GeneID" id="14868561"/>
<reference evidence="2" key="1">
    <citation type="journal article" date="2011" name="Genome Res.">
        <title>Phylogeny-wide analysis of social amoeba genomes highlights ancient origins for complex intercellular communication.</title>
        <authorList>
            <person name="Heidel A.J."/>
            <person name="Lawal H.M."/>
            <person name="Felder M."/>
            <person name="Schilde C."/>
            <person name="Helps N.R."/>
            <person name="Tunggal B."/>
            <person name="Rivero F."/>
            <person name="John U."/>
            <person name="Schleicher M."/>
            <person name="Eichinger L."/>
            <person name="Platzer M."/>
            <person name="Noegel A.A."/>
            <person name="Schaap P."/>
            <person name="Gloeckner G."/>
        </authorList>
    </citation>
    <scope>NUCLEOTIDE SEQUENCE [LARGE SCALE GENOMIC DNA]</scope>
    <source>
        <strain evidence="2">SH3</strain>
    </source>
</reference>
<dbReference type="InterPro" id="IPR032675">
    <property type="entry name" value="LRR_dom_sf"/>
</dbReference>
<dbReference type="EMBL" id="GL883023">
    <property type="protein sequence ID" value="EGG16514.1"/>
    <property type="molecule type" value="Genomic_DNA"/>
</dbReference>
<sequence length="532" mass="61068">MEISNILQNEILSKIDMYRALTDRHSFDVNKTMDQSDSLVYSEKRISIIDLALVCKKWFQMVKSQINVIVVEAETKHSIFQGSSGSHRHTTLGKTSHDKESIVILPRSTIENLALTKTMIVSLKQLASPHCILSLDHLSSIHFFNVGPGFTSFPYFKPLMQNMVGREMDLYFYGNYNQDFLDYKKDVQENHKEWSIKEFNPVISRELDPDSIIEFEQFKQEYPDQICGSLDVAVFSEDEEANFDCFKLIQLAKPKKVCIDLLNSSNDNQLHFSYLELAKNHFNFINHLEIKDDFLDALDLVQLLKQPNFKYISVVFGLHCEEDCESFYPVPDHPRRHLPQLKEALETNTTLKTLAIECFCHNPTHTGEDFGIGMESVFDQLLIKNHTLTNLQLDGISPGESFYKSLADPNCSLQYLSLVKNSIPSDDHFKLFAKSLEMNKSIQQLSIQGCNITDKSEKVVSSIIQNNKSITSINLSCTKLTGELIVPVLSDLTKHNIQNISISLEMEDFLERIGTSEYKQNRNLYLLRKPFF</sequence>
<dbReference type="AlphaFoldDB" id="F4Q6K4"/>
<keyword evidence="2" id="KW-1185">Reference proteome</keyword>
<accession>F4Q6K4</accession>
<evidence type="ECO:0008006" key="3">
    <source>
        <dbReference type="Google" id="ProtNLM"/>
    </source>
</evidence>
<evidence type="ECO:0000313" key="1">
    <source>
        <dbReference type="EMBL" id="EGG16514.1"/>
    </source>
</evidence>
<organism evidence="1 2">
    <name type="scientific">Cavenderia fasciculata</name>
    <name type="common">Slime mold</name>
    <name type="synonym">Dictyostelium fasciculatum</name>
    <dbReference type="NCBI Taxonomy" id="261658"/>
    <lineage>
        <taxon>Eukaryota</taxon>
        <taxon>Amoebozoa</taxon>
        <taxon>Evosea</taxon>
        <taxon>Eumycetozoa</taxon>
        <taxon>Dictyostelia</taxon>
        <taxon>Acytosteliales</taxon>
        <taxon>Cavenderiaceae</taxon>
        <taxon>Cavenderia</taxon>
    </lineage>
</organism>
<protein>
    <recommendedName>
        <fullName evidence="3">F-box domain-containing protein</fullName>
    </recommendedName>
</protein>
<dbReference type="SUPFAM" id="SSF52047">
    <property type="entry name" value="RNI-like"/>
    <property type="match status" value="1"/>
</dbReference>